<evidence type="ECO:0000256" key="1">
    <source>
        <dbReference type="SAM" id="Phobius"/>
    </source>
</evidence>
<name>A0A9P0KXJ0_ACAOB</name>
<feature type="transmembrane region" description="Helical" evidence="1">
    <location>
        <begin position="6"/>
        <end position="26"/>
    </location>
</feature>
<evidence type="ECO:0000313" key="3">
    <source>
        <dbReference type="EMBL" id="CAH2007307.1"/>
    </source>
</evidence>
<sequence length="122" mass="13451">MVLLDIAVIVLKVMTMTILEITLLLITMTRSTMKTLTVIIAVFMTVSLVTSRTFKIVRIILVFATKVVLGILRLFFGGKEPSGDYIDACVGSEDSESDIIDRKAVRASGDTDFRSDSEELES</sequence>
<keyword evidence="4" id="KW-1185">Reference proteome</keyword>
<organism evidence="2 4">
    <name type="scientific">Acanthoscelides obtectus</name>
    <name type="common">Bean weevil</name>
    <name type="synonym">Bruchus obtectus</name>
    <dbReference type="NCBI Taxonomy" id="200917"/>
    <lineage>
        <taxon>Eukaryota</taxon>
        <taxon>Metazoa</taxon>
        <taxon>Ecdysozoa</taxon>
        <taxon>Arthropoda</taxon>
        <taxon>Hexapoda</taxon>
        <taxon>Insecta</taxon>
        <taxon>Pterygota</taxon>
        <taxon>Neoptera</taxon>
        <taxon>Endopterygota</taxon>
        <taxon>Coleoptera</taxon>
        <taxon>Polyphaga</taxon>
        <taxon>Cucujiformia</taxon>
        <taxon>Chrysomeloidea</taxon>
        <taxon>Chrysomelidae</taxon>
        <taxon>Bruchinae</taxon>
        <taxon>Bruchini</taxon>
        <taxon>Acanthoscelides</taxon>
    </lineage>
</organism>
<gene>
    <name evidence="2" type="ORF">ACAOBT_LOCUS16421</name>
    <name evidence="3" type="ORF">ACAOBT_LOCUS29577</name>
</gene>
<reference evidence="2" key="1">
    <citation type="submission" date="2022-03" db="EMBL/GenBank/DDBJ databases">
        <authorList>
            <person name="Sayadi A."/>
        </authorList>
    </citation>
    <scope>NUCLEOTIDE SEQUENCE</scope>
</reference>
<proteinExistence type="predicted"/>
<evidence type="ECO:0000313" key="2">
    <source>
        <dbReference type="EMBL" id="CAH1984956.1"/>
    </source>
</evidence>
<accession>A0A9P0KXJ0</accession>
<keyword evidence="1" id="KW-0812">Transmembrane</keyword>
<keyword evidence="1" id="KW-1133">Transmembrane helix</keyword>
<dbReference type="AlphaFoldDB" id="A0A9P0KXJ0"/>
<keyword evidence="1" id="KW-0472">Membrane</keyword>
<dbReference type="EMBL" id="CAKOFQ010006968">
    <property type="protein sequence ID" value="CAH1984956.1"/>
    <property type="molecule type" value="Genomic_DNA"/>
</dbReference>
<dbReference type="Proteomes" id="UP001152888">
    <property type="component" value="Unassembled WGS sequence"/>
</dbReference>
<dbReference type="EMBL" id="CAKOFQ010007741">
    <property type="protein sequence ID" value="CAH2007307.1"/>
    <property type="molecule type" value="Genomic_DNA"/>
</dbReference>
<protein>
    <submittedName>
        <fullName evidence="2">Uncharacterized protein</fullName>
    </submittedName>
</protein>
<comment type="caution">
    <text evidence="2">The sequence shown here is derived from an EMBL/GenBank/DDBJ whole genome shotgun (WGS) entry which is preliminary data.</text>
</comment>
<evidence type="ECO:0000313" key="4">
    <source>
        <dbReference type="Proteomes" id="UP001152888"/>
    </source>
</evidence>
<feature type="transmembrane region" description="Helical" evidence="1">
    <location>
        <begin position="56"/>
        <end position="76"/>
    </location>
</feature>